<evidence type="ECO:0000313" key="1">
    <source>
        <dbReference type="EMBL" id="GGU40574.1"/>
    </source>
</evidence>
<accession>A0ABQ2UJC9</accession>
<dbReference type="RefSeq" id="WP_189254868.1">
    <property type="nucleotide sequence ID" value="NZ_BMRE01000013.1"/>
</dbReference>
<organism evidence="1 2">
    <name type="scientific">Lentzea flava</name>
    <dbReference type="NCBI Taxonomy" id="103732"/>
    <lineage>
        <taxon>Bacteria</taxon>
        <taxon>Bacillati</taxon>
        <taxon>Actinomycetota</taxon>
        <taxon>Actinomycetes</taxon>
        <taxon>Pseudonocardiales</taxon>
        <taxon>Pseudonocardiaceae</taxon>
        <taxon>Lentzea</taxon>
    </lineage>
</organism>
<keyword evidence="2" id="KW-1185">Reference proteome</keyword>
<dbReference type="EMBL" id="BMRE01000013">
    <property type="protein sequence ID" value="GGU40574.1"/>
    <property type="molecule type" value="Genomic_DNA"/>
</dbReference>
<dbReference type="PROSITE" id="PS51257">
    <property type="entry name" value="PROKAR_LIPOPROTEIN"/>
    <property type="match status" value="1"/>
</dbReference>
<comment type="caution">
    <text evidence="1">The sequence shown here is derived from an EMBL/GenBank/DDBJ whole genome shotgun (WGS) entry which is preliminary data.</text>
</comment>
<protein>
    <submittedName>
        <fullName evidence="1">Uncharacterized protein</fullName>
    </submittedName>
</protein>
<evidence type="ECO:0000313" key="2">
    <source>
        <dbReference type="Proteomes" id="UP000649573"/>
    </source>
</evidence>
<reference evidence="2" key="1">
    <citation type="journal article" date="2019" name="Int. J. Syst. Evol. Microbiol.">
        <title>The Global Catalogue of Microorganisms (GCM) 10K type strain sequencing project: providing services to taxonomists for standard genome sequencing and annotation.</title>
        <authorList>
            <consortium name="The Broad Institute Genomics Platform"/>
            <consortium name="The Broad Institute Genome Sequencing Center for Infectious Disease"/>
            <person name="Wu L."/>
            <person name="Ma J."/>
        </authorList>
    </citation>
    <scope>NUCLEOTIDE SEQUENCE [LARGE SCALE GENOMIC DNA]</scope>
    <source>
        <strain evidence="2">JCM 3296</strain>
    </source>
</reference>
<dbReference type="Proteomes" id="UP000649573">
    <property type="component" value="Unassembled WGS sequence"/>
</dbReference>
<proteinExistence type="predicted"/>
<sequence>MLGGLRTFALVVALLATAVACGRGDEEIARLRQAVEAEMAAAPLPQGAELVRGRFDKGCHDFWECADGPDRPAVYEADLYLGRPPSSTSSMCAYFVGMLRDKGFRLAGEWDDKRFEVDAAACAAGHPGAGTVVRADGKSFSAKATLEFSLLDDRGVVAPHYKLTYEPHEPLSLNAVRLTRSVVAHIRGALDREFVLSAAPEADGITSGQTRGPWWKVPSATTSLRFEVTCDERDEAWLDAHDPDITGKPYGWGRRVVRCTGAATVVDVPVELKKDKATVRVSVYGRPASAQRQPSRNGDYVVRFLSAS</sequence>
<gene>
    <name evidence="1" type="ORF">GCM10010178_36420</name>
</gene>
<name>A0ABQ2UJC9_9PSEU</name>